<accession>A0A7K0KD15</accession>
<comment type="caution">
    <text evidence="1">The sequence shown here is derived from an EMBL/GenBank/DDBJ whole genome shotgun (WGS) entry which is preliminary data.</text>
</comment>
<keyword evidence="2" id="KW-1185">Reference proteome</keyword>
<protein>
    <submittedName>
        <fullName evidence="1">Uncharacterized protein</fullName>
    </submittedName>
</protein>
<dbReference type="EMBL" id="VUNG01000005">
    <property type="protein sequence ID" value="MST83826.1"/>
    <property type="molecule type" value="Genomic_DNA"/>
</dbReference>
<name>A0A7K0KD15_9BACT</name>
<evidence type="ECO:0000313" key="1">
    <source>
        <dbReference type="EMBL" id="MST83826.1"/>
    </source>
</evidence>
<evidence type="ECO:0000313" key="2">
    <source>
        <dbReference type="Proteomes" id="UP000438914"/>
    </source>
</evidence>
<sequence>MNRLIPTYPFPARKYTPVYLPTQPMEEEAQCRDNRHQEETDNLQYENDSTKYHRDDKAVEEDECEHDEFCLRVNDDVCNLLIFMQIYE</sequence>
<dbReference type="Proteomes" id="UP000438914">
    <property type="component" value="Unassembled WGS sequence"/>
</dbReference>
<proteinExistence type="predicted"/>
<gene>
    <name evidence="1" type="ORF">FYJ73_03900</name>
</gene>
<organism evidence="1 2">
    <name type="scientific">Hallella mizrahii</name>
    <dbReference type="NCBI Taxonomy" id="2606637"/>
    <lineage>
        <taxon>Bacteria</taxon>
        <taxon>Pseudomonadati</taxon>
        <taxon>Bacteroidota</taxon>
        <taxon>Bacteroidia</taxon>
        <taxon>Bacteroidales</taxon>
        <taxon>Prevotellaceae</taxon>
        <taxon>Hallella</taxon>
    </lineage>
</organism>
<dbReference type="AlphaFoldDB" id="A0A7K0KD15"/>
<reference evidence="1 2" key="1">
    <citation type="submission" date="2019-08" db="EMBL/GenBank/DDBJ databases">
        <title>In-depth cultivation of the pig gut microbiome towards novel bacterial diversity and tailored functional studies.</title>
        <authorList>
            <person name="Wylensek D."/>
            <person name="Hitch T.C.A."/>
            <person name="Clavel T."/>
        </authorList>
    </citation>
    <scope>NUCLEOTIDE SEQUENCE [LARGE SCALE GENOMIC DNA]</scope>
    <source>
        <strain evidence="1 2">LKV-178-WT-2A</strain>
    </source>
</reference>